<dbReference type="Proteomes" id="UP000009144">
    <property type="component" value="Chromosome"/>
</dbReference>
<proteinExistence type="predicted"/>
<dbReference type="PATRIC" id="fig|754476.3.peg.703"/>
<organism evidence="1 2">
    <name type="scientific">Methylophaga nitratireducenticrescens</name>
    <dbReference type="NCBI Taxonomy" id="754476"/>
    <lineage>
        <taxon>Bacteria</taxon>
        <taxon>Pseudomonadati</taxon>
        <taxon>Pseudomonadota</taxon>
        <taxon>Gammaproteobacteria</taxon>
        <taxon>Thiotrichales</taxon>
        <taxon>Piscirickettsiaceae</taxon>
        <taxon>Methylophaga</taxon>
    </lineage>
</organism>
<dbReference type="HOGENOM" id="CLU_2683625_0_0_6"/>
<reference evidence="1 2" key="2">
    <citation type="journal article" date="2013" name="Int. J. Syst. Evol. Microbiol.">
        <title>Methylophaga nitratireducenticrescens sp. nov. and Methylophaga frappieri sp. nov., isolated from the biofilm of the methanol-fed denitrification system treating the seawater at the Montreal Biodome.</title>
        <authorList>
            <person name="Villeneuve C."/>
            <person name="Martineau C."/>
            <person name="Mauffrey F."/>
            <person name="Villemur R."/>
        </authorList>
    </citation>
    <scope>NUCLEOTIDE SEQUENCE [LARGE SCALE GENOMIC DNA]</scope>
    <source>
        <strain evidence="1 2">JAM1</strain>
    </source>
</reference>
<dbReference type="EMBL" id="CP003390">
    <property type="protein sequence ID" value="AFI83559.1"/>
    <property type="molecule type" value="Genomic_DNA"/>
</dbReference>
<dbReference type="KEGG" id="mej:Q7A_713"/>
<protein>
    <submittedName>
        <fullName evidence="1">Uncharacterized protein</fullName>
    </submittedName>
</protein>
<accession>I1XGP0</accession>
<evidence type="ECO:0000313" key="2">
    <source>
        <dbReference type="Proteomes" id="UP000009144"/>
    </source>
</evidence>
<dbReference type="AlphaFoldDB" id="I1XGP0"/>
<reference evidence="1 2" key="1">
    <citation type="journal article" date="2012" name="J. Bacteriol.">
        <title>Complete genome sequences of Methylophaga sp. strain JAM1 and Methylophaga sp. strain JAM7.</title>
        <authorList>
            <person name="Villeneuve C."/>
            <person name="Martineau C."/>
            <person name="Mauffrey F."/>
            <person name="Villemur R."/>
        </authorList>
    </citation>
    <scope>NUCLEOTIDE SEQUENCE [LARGE SCALE GENOMIC DNA]</scope>
    <source>
        <strain evidence="1 2">JAM1</strain>
    </source>
</reference>
<gene>
    <name evidence="1" type="ordered locus">Q7A_713</name>
</gene>
<sequence>MLLAVALFKAIVIEKYHGSQITQVDNLNFFYVIDFIDVYVRVHLGLRKIIDIKLLIYQSWVLLFDFMSYVEVNS</sequence>
<name>I1XGP0_METNJ</name>
<keyword evidence="2" id="KW-1185">Reference proteome</keyword>
<evidence type="ECO:0000313" key="1">
    <source>
        <dbReference type="EMBL" id="AFI83559.1"/>
    </source>
</evidence>